<evidence type="ECO:0000256" key="3">
    <source>
        <dbReference type="ARBA" id="ARBA00022452"/>
    </source>
</evidence>
<dbReference type="PROSITE" id="PS52016">
    <property type="entry name" value="TONB_DEPENDENT_REC_3"/>
    <property type="match status" value="1"/>
</dbReference>
<dbReference type="OrthoDB" id="9768177at2"/>
<dbReference type="InterPro" id="IPR023997">
    <property type="entry name" value="TonB-dep_OMP_SusC/RagA_CS"/>
</dbReference>
<dbReference type="Gene3D" id="2.60.40.1120">
    <property type="entry name" value="Carboxypeptidase-like, regulatory domain"/>
    <property type="match status" value="1"/>
</dbReference>
<accession>A0A1I1HDX1</accession>
<evidence type="ECO:0000256" key="1">
    <source>
        <dbReference type="ARBA" id="ARBA00004571"/>
    </source>
</evidence>
<keyword evidence="4 7" id="KW-0812">Transmembrane</keyword>
<evidence type="ECO:0000313" key="10">
    <source>
        <dbReference type="EMBL" id="SFC19300.1"/>
    </source>
</evidence>
<protein>
    <submittedName>
        <fullName evidence="10">TonB-linked outer membrane protein, SusC/RagA family</fullName>
    </submittedName>
</protein>
<evidence type="ECO:0000256" key="2">
    <source>
        <dbReference type="ARBA" id="ARBA00022448"/>
    </source>
</evidence>
<dbReference type="EMBL" id="FOLE01000003">
    <property type="protein sequence ID" value="SFC19300.1"/>
    <property type="molecule type" value="Genomic_DNA"/>
</dbReference>
<dbReference type="Gene3D" id="2.40.170.20">
    <property type="entry name" value="TonB-dependent receptor, beta-barrel domain"/>
    <property type="match status" value="1"/>
</dbReference>
<sequence>MKKTLLISFVLMVAVLTSVLAQVTKTVTGKVTSALDGSPLPGVNVVVKGTTQGVISDVDGKYSIEVPSVGGTLVFSFVGMNTSEVAVGDNATINLAMETDIAQLSEVVVTALGIEREKRSVGYAVTQVGGSQLTNSRETNMVQALAGKVAGVQVMGGGGTPGASSKIILRGNKSFGDNQPLFVIDGIPMDNSTDASNAGDNPYEPTLEQVNYSNRAVDINPNDIESMTVLKGPAAAALYGVRGGNGVIMITTKKGKFGQKTRVDINSSIDFSQVNKLPDLQTTYGQSDGSPQSWGAKNTQAGVNNAEKFFKTGVTTSNDVAITSGTEKNSYRLSVGHLHQDGIIPTTNFSRFTARLTAQSELRKDLTASTTVSFTNSGGRRAQQGSNASGVMLSLLRAPSSFDLLDAYNHPNADGSQNNYWAGYDNTYWSLHHNPFKDNNKRLIGNISLNYTPMDWLKVTYRLGLDNYTDYRRGIYDIGAHNSAEVANGQITENYKRHLEIYSDLIISANKEFTEKIHGSLSLGNNINQRENSDLYSRGRGFSIDNFFNMNNAASFYSSQYDERIRSAAFFYDGNISYNNMLFIGSTGRQEYSSTFGPNRRHFFFASATGSFVFTELEAIKNSNITNFGKLRLSYARSANTPSAYDWIKYPYKQPSFADGYTNGFSLPYLGTNGYGHSNTIGNPDLKPEFTAGPEVGLEVNFLKDRIKADVTYYNQKTTDIILESPASPSSGYTAKLSNAATIVNKGWEISLSGTPVKTKDFDWTIDVNYTRNRNEVTALAKGVSEQELASGFEDARIFAIVGKPYGSIYGTKWQRDSNGKIIVGANGRPLKTTTLYDLGNPYPDFIMGIRNTFTYKDFKLSALLDIHQGGKMWNGTNARLNRFGVSAASASVDRSQMMVVDGVKEDGSKNDIQITPQEYYTYYKGDLGAVEENVQDISWVRLREVSLGYTIRKIKYVQAVDITFTGRNLWLKSNYVGMDPETSLTGAGSNYNGIDWFGMPNTKSYNIALHITL</sequence>
<dbReference type="GO" id="GO:0009279">
    <property type="term" value="C:cell outer membrane"/>
    <property type="evidence" value="ECO:0007669"/>
    <property type="project" value="UniProtKB-SubCell"/>
</dbReference>
<dbReference type="InterPro" id="IPR037066">
    <property type="entry name" value="Plug_dom_sf"/>
</dbReference>
<feature type="chain" id="PRO_5011635175" evidence="8">
    <location>
        <begin position="22"/>
        <end position="1014"/>
    </location>
</feature>
<keyword evidence="11" id="KW-1185">Reference proteome</keyword>
<dbReference type="Proteomes" id="UP000199514">
    <property type="component" value="Unassembled WGS sequence"/>
</dbReference>
<keyword evidence="8" id="KW-0732">Signal</keyword>
<dbReference type="Pfam" id="PF07715">
    <property type="entry name" value="Plug"/>
    <property type="match status" value="1"/>
</dbReference>
<evidence type="ECO:0000313" key="11">
    <source>
        <dbReference type="Proteomes" id="UP000199514"/>
    </source>
</evidence>
<reference evidence="10 11" key="1">
    <citation type="submission" date="2016-10" db="EMBL/GenBank/DDBJ databases">
        <authorList>
            <person name="de Groot N.N."/>
        </authorList>
    </citation>
    <scope>NUCLEOTIDE SEQUENCE [LARGE SCALE GENOMIC DNA]</scope>
    <source>
        <strain evidence="10 11">DSM 6793</strain>
    </source>
</reference>
<evidence type="ECO:0000256" key="4">
    <source>
        <dbReference type="ARBA" id="ARBA00022692"/>
    </source>
</evidence>
<comment type="subcellular location">
    <subcellularLocation>
        <location evidence="1 7">Cell outer membrane</location>
        <topology evidence="1 7">Multi-pass membrane protein</topology>
    </subcellularLocation>
</comment>
<name>A0A1I1HDX1_9BACT</name>
<evidence type="ECO:0000259" key="9">
    <source>
        <dbReference type="Pfam" id="PF07715"/>
    </source>
</evidence>
<dbReference type="SUPFAM" id="SSF56935">
    <property type="entry name" value="Porins"/>
    <property type="match status" value="1"/>
</dbReference>
<dbReference type="InterPro" id="IPR039426">
    <property type="entry name" value="TonB-dep_rcpt-like"/>
</dbReference>
<comment type="similarity">
    <text evidence="7">Belongs to the TonB-dependent receptor family.</text>
</comment>
<evidence type="ECO:0000256" key="6">
    <source>
        <dbReference type="ARBA" id="ARBA00023237"/>
    </source>
</evidence>
<keyword evidence="3 7" id="KW-1134">Transmembrane beta strand</keyword>
<dbReference type="SUPFAM" id="SSF49464">
    <property type="entry name" value="Carboxypeptidase regulatory domain-like"/>
    <property type="match status" value="1"/>
</dbReference>
<dbReference type="InterPro" id="IPR008969">
    <property type="entry name" value="CarboxyPept-like_regulatory"/>
</dbReference>
<keyword evidence="5 7" id="KW-0472">Membrane</keyword>
<dbReference type="NCBIfam" id="TIGR04057">
    <property type="entry name" value="SusC_RagA_signa"/>
    <property type="match status" value="1"/>
</dbReference>
<dbReference type="Pfam" id="PF13715">
    <property type="entry name" value="CarbopepD_reg_2"/>
    <property type="match status" value="1"/>
</dbReference>
<dbReference type="STRING" id="927664.SAMN05421780_103222"/>
<dbReference type="InterPro" id="IPR036942">
    <property type="entry name" value="Beta-barrel_TonB_sf"/>
</dbReference>
<evidence type="ECO:0000256" key="5">
    <source>
        <dbReference type="ARBA" id="ARBA00023136"/>
    </source>
</evidence>
<dbReference type="RefSeq" id="WP_091510164.1">
    <property type="nucleotide sequence ID" value="NZ_FOLE01000003.1"/>
</dbReference>
<keyword evidence="6 7" id="KW-0998">Cell outer membrane</keyword>
<proteinExistence type="inferred from homology"/>
<dbReference type="InterPro" id="IPR012910">
    <property type="entry name" value="Plug_dom"/>
</dbReference>
<keyword evidence="2 7" id="KW-0813">Transport</keyword>
<dbReference type="InterPro" id="IPR023996">
    <property type="entry name" value="TonB-dep_OMP_SusC/RagA"/>
</dbReference>
<gene>
    <name evidence="10" type="ORF">SAMN05421780_103222</name>
</gene>
<dbReference type="NCBIfam" id="TIGR04056">
    <property type="entry name" value="OMP_RagA_SusC"/>
    <property type="match status" value="1"/>
</dbReference>
<dbReference type="Gene3D" id="2.170.130.10">
    <property type="entry name" value="TonB-dependent receptor, plug domain"/>
    <property type="match status" value="1"/>
</dbReference>
<feature type="domain" description="TonB-dependent receptor plug" evidence="9">
    <location>
        <begin position="118"/>
        <end position="247"/>
    </location>
</feature>
<organism evidence="10 11">
    <name type="scientific">Flexibacter flexilis DSM 6793</name>
    <dbReference type="NCBI Taxonomy" id="927664"/>
    <lineage>
        <taxon>Bacteria</taxon>
        <taxon>Pseudomonadati</taxon>
        <taxon>Bacteroidota</taxon>
        <taxon>Cytophagia</taxon>
        <taxon>Cytophagales</taxon>
        <taxon>Flexibacteraceae</taxon>
        <taxon>Flexibacter</taxon>
    </lineage>
</organism>
<evidence type="ECO:0000256" key="7">
    <source>
        <dbReference type="PROSITE-ProRule" id="PRU01360"/>
    </source>
</evidence>
<evidence type="ECO:0000256" key="8">
    <source>
        <dbReference type="SAM" id="SignalP"/>
    </source>
</evidence>
<feature type="signal peptide" evidence="8">
    <location>
        <begin position="1"/>
        <end position="21"/>
    </location>
</feature>
<dbReference type="AlphaFoldDB" id="A0A1I1HDX1"/>